<dbReference type="Proteomes" id="UP000521868">
    <property type="component" value="Unassembled WGS sequence"/>
</dbReference>
<dbReference type="RefSeq" id="WP_168108995.1">
    <property type="nucleotide sequence ID" value="NZ_VTOX01000008.1"/>
</dbReference>
<dbReference type="EMBL" id="VTOX01000008">
    <property type="protein sequence ID" value="NKE67859.1"/>
    <property type="molecule type" value="Genomic_DNA"/>
</dbReference>
<dbReference type="AlphaFoldDB" id="A0A7X6DIM5"/>
<comment type="caution">
    <text evidence="1">The sequence shown here is derived from an EMBL/GenBank/DDBJ whole genome shotgun (WGS) entry which is preliminary data.</text>
</comment>
<gene>
    <name evidence="1" type="ORF">RAMLITH_18725</name>
</gene>
<reference evidence="1 2" key="1">
    <citation type="journal article" date="2020" name="Nature">
        <title>Bacterial chemolithoautotrophy via manganese oxidation.</title>
        <authorList>
            <person name="Yu H."/>
            <person name="Leadbetter J.R."/>
        </authorList>
    </citation>
    <scope>NUCLEOTIDE SEQUENCE [LARGE SCALE GENOMIC DNA]</scope>
    <source>
        <strain evidence="1 2">RBP-1</strain>
    </source>
</reference>
<evidence type="ECO:0000313" key="2">
    <source>
        <dbReference type="Proteomes" id="UP000521868"/>
    </source>
</evidence>
<sequence length="240" mass="26454">MPALPHRLAVRSACNGAHVWGQQTNRNAWAGQPSGSVVRRAARLQEDQLHGAGGKEAFKPTPGQPVRAHDLPLIIRPSRREDSICQIDGNGRSIHVGLLSFEDLIPTPMSTQTRCGKGRHGAVGNRAPGGSCHNVPVTFTFNRMRALVLVLASLVPLCAVAQKLPRDVARYLEDRRLCDHFRGEPTEGNLPEQVERRNFVNDSLDIYCAGTDTRLAALKRRYAKDKTVMNALKSLDEKIE</sequence>
<keyword evidence="2" id="KW-1185">Reference proteome</keyword>
<organism evidence="1 2">
    <name type="scientific">Ramlibacter lithotrophicus</name>
    <dbReference type="NCBI Taxonomy" id="2606681"/>
    <lineage>
        <taxon>Bacteria</taxon>
        <taxon>Pseudomonadati</taxon>
        <taxon>Pseudomonadota</taxon>
        <taxon>Betaproteobacteria</taxon>
        <taxon>Burkholderiales</taxon>
        <taxon>Comamonadaceae</taxon>
        <taxon>Ramlibacter</taxon>
    </lineage>
</organism>
<evidence type="ECO:0000313" key="1">
    <source>
        <dbReference type="EMBL" id="NKE67859.1"/>
    </source>
</evidence>
<protein>
    <submittedName>
        <fullName evidence="1">Uncharacterized protein</fullName>
    </submittedName>
</protein>
<name>A0A7X6DIM5_9BURK</name>
<accession>A0A7X6DIM5</accession>
<proteinExistence type="predicted"/>